<comment type="caution">
    <text evidence="1">The sequence shown here is derived from an EMBL/GenBank/DDBJ whole genome shotgun (WGS) entry which is preliminary data.</text>
</comment>
<evidence type="ECO:0000313" key="4">
    <source>
        <dbReference type="EMBL" id="TDA73691.1"/>
    </source>
</evidence>
<evidence type="ECO:0000313" key="2">
    <source>
        <dbReference type="EMBL" id="KAA5399281.1"/>
    </source>
</evidence>
<proteinExistence type="predicted"/>
<dbReference type="EMBL" id="VVZB01000001">
    <property type="protein sequence ID" value="KAA5386498.1"/>
    <property type="molecule type" value="Genomic_DNA"/>
</dbReference>
<evidence type="ECO:0000313" key="3">
    <source>
        <dbReference type="EMBL" id="KAA5407201.1"/>
    </source>
</evidence>
<dbReference type="AlphaFoldDB" id="A0A4Q5HTT9"/>
<evidence type="ECO:0000313" key="8">
    <source>
        <dbReference type="Proteomes" id="UP000481616"/>
    </source>
</evidence>
<dbReference type="EMBL" id="VVZA01000002">
    <property type="protein sequence ID" value="KAA5407201.1"/>
    <property type="molecule type" value="Genomic_DNA"/>
</dbReference>
<reference evidence="6 7" key="1">
    <citation type="journal article" date="2019" name="Nat. Med.">
        <title>A library of human gut bacterial isolates paired with longitudinal multiomics data enables mechanistic microbiome research.</title>
        <authorList>
            <person name="Poyet M."/>
            <person name="Groussin M."/>
            <person name="Gibbons S.M."/>
            <person name="Avila-Pacheco J."/>
            <person name="Jiang X."/>
            <person name="Kearney S.M."/>
            <person name="Perrotta A.R."/>
            <person name="Berdy B."/>
            <person name="Zhao S."/>
            <person name="Lieberman T.D."/>
            <person name="Swanson P.K."/>
            <person name="Smith M."/>
            <person name="Roesemann S."/>
            <person name="Alexander J.E."/>
            <person name="Rich S.A."/>
            <person name="Livny J."/>
            <person name="Vlamakis H."/>
            <person name="Clish C."/>
            <person name="Bullock K."/>
            <person name="Deik A."/>
            <person name="Scott J."/>
            <person name="Pierce K.A."/>
            <person name="Xavier R.J."/>
            <person name="Alm E.J."/>
        </authorList>
    </citation>
    <scope>NUCLEOTIDE SEQUENCE [LARGE SCALE GENOMIC DNA]</scope>
    <source>
        <strain evidence="2 8">BIOML-A1</strain>
        <strain evidence="3 7">BIOML-A4</strain>
        <strain evidence="1 6">BIOML-A5</strain>
    </source>
</reference>
<evidence type="ECO:0000313" key="7">
    <source>
        <dbReference type="Proteomes" id="UP000441162"/>
    </source>
</evidence>
<gene>
    <name evidence="4" type="ORF">E1I98_20400</name>
    <name evidence="3" type="ORF">F2Y51_02900</name>
    <name evidence="2" type="ORF">F2Y58_06640</name>
    <name evidence="1" type="ORF">F2Y61_01345</name>
</gene>
<dbReference type="EMBL" id="SLTU01000002">
    <property type="protein sequence ID" value="TDA73691.1"/>
    <property type="molecule type" value="Genomic_DNA"/>
</dbReference>
<dbReference type="Proteomes" id="UP000481616">
    <property type="component" value="Unassembled WGS sequence"/>
</dbReference>
<sequence length="59" mass="6562">MKTTLQAGMRILISRYLSSRGCGDKVYVTGPPGIFCPQTAIIASFYKNILWYIIGAYNV</sequence>
<evidence type="ECO:0000313" key="6">
    <source>
        <dbReference type="Proteomes" id="UP000347681"/>
    </source>
</evidence>
<dbReference type="Proteomes" id="UP000347681">
    <property type="component" value="Unassembled WGS sequence"/>
</dbReference>
<evidence type="ECO:0000313" key="1">
    <source>
        <dbReference type="EMBL" id="KAA5386498.1"/>
    </source>
</evidence>
<dbReference type="Proteomes" id="UP000441162">
    <property type="component" value="Unassembled WGS sequence"/>
</dbReference>
<organism evidence="1 6">
    <name type="scientific">Phocaeicola dorei</name>
    <dbReference type="NCBI Taxonomy" id="357276"/>
    <lineage>
        <taxon>Bacteria</taxon>
        <taxon>Pseudomonadati</taxon>
        <taxon>Bacteroidota</taxon>
        <taxon>Bacteroidia</taxon>
        <taxon>Bacteroidales</taxon>
        <taxon>Bacteroidaceae</taxon>
        <taxon>Phocaeicola</taxon>
    </lineage>
</organism>
<reference evidence="4 5" key="2">
    <citation type="journal article" date="2019" name="Nat. Microbiol.">
        <title>Genomic variation and strain-specific functional adaptation in the human gut microbiome during early life.</title>
        <authorList>
            <person name="Vatanen T."/>
            <person name="Plichta D.R."/>
            <person name="Somani J."/>
            <person name="Munch P.C."/>
            <person name="Arthur T.D."/>
            <person name="Hall A.B."/>
            <person name="Rudolf S."/>
            <person name="Oakeley E.J."/>
            <person name="Ke X."/>
            <person name="Young R.A."/>
            <person name="Haiser H.J."/>
            <person name="Kolde R."/>
            <person name="Yassour M."/>
            <person name="Luopajarvi K."/>
            <person name="Siljander H."/>
            <person name="Virtanen S.M."/>
            <person name="Ilonen J."/>
            <person name="Uibo R."/>
            <person name="Tillmann V."/>
            <person name="Mokurov S."/>
            <person name="Dorshakova N."/>
            <person name="Porter J.A."/>
            <person name="McHardy A.C."/>
            <person name="Lahdesmaki H."/>
            <person name="Vlamakis H."/>
            <person name="Huttenhower C."/>
            <person name="Knip M."/>
            <person name="Xavier R.J."/>
        </authorList>
    </citation>
    <scope>NUCLEOTIDE SEQUENCE [LARGE SCALE GENOMIC DNA]</scope>
    <source>
        <strain evidence="4 5">RJX1047</strain>
    </source>
</reference>
<protein>
    <submittedName>
        <fullName evidence="1">Uncharacterized protein</fullName>
    </submittedName>
</protein>
<dbReference type="Proteomes" id="UP000294527">
    <property type="component" value="Unassembled WGS sequence"/>
</dbReference>
<evidence type="ECO:0000313" key="5">
    <source>
        <dbReference type="Proteomes" id="UP000294527"/>
    </source>
</evidence>
<dbReference type="EMBL" id="VVYY01000005">
    <property type="protein sequence ID" value="KAA5399281.1"/>
    <property type="molecule type" value="Genomic_DNA"/>
</dbReference>
<accession>A0A4Q5HTT9</accession>
<name>A0A4Q5HTT9_9BACT</name>